<keyword evidence="1" id="KW-0325">Glycoprotein</keyword>
<dbReference type="Pfam" id="PF14380">
    <property type="entry name" value="WAK_assoc"/>
    <property type="match status" value="1"/>
</dbReference>
<evidence type="ECO:0000256" key="1">
    <source>
        <dbReference type="ARBA" id="ARBA00023180"/>
    </source>
</evidence>
<evidence type="ECO:0000259" key="2">
    <source>
        <dbReference type="Pfam" id="PF14380"/>
    </source>
</evidence>
<keyword evidence="4" id="KW-1185">Reference proteome</keyword>
<name>A0A8T2X140_POPDE</name>
<dbReference type="AlphaFoldDB" id="A0A8T2X140"/>
<evidence type="ECO:0000313" key="3">
    <source>
        <dbReference type="EMBL" id="KAH8487335.1"/>
    </source>
</evidence>
<dbReference type="Proteomes" id="UP000807159">
    <property type="component" value="Chromosome 15"/>
</dbReference>
<dbReference type="PANTHER" id="PTHR33138:SF75">
    <property type="entry name" value="WALL-ASSOCIATED RECEPTOR KINASE GALACTURONAN-BINDING DOMAIN-CONTAINING PROTEIN"/>
    <property type="match status" value="1"/>
</dbReference>
<sequence>MLTCSDKRPALTISNDVYIIKDISYATNSMRVANAAVYEETCPPLMHNISLDRTPLTVSPGYTNFSFFYNCTLKPEDYYTLYAISCATNSTHYSIAGFHLEETEMPNIYLLNSCHDFANAPIHTGEDIGSLLGENYREVLKMGFLMNWTAHDCSTCERSGGRCGFENNEFNCFCRDGPRLKSCDAGNSSSNILYD</sequence>
<evidence type="ECO:0000313" key="4">
    <source>
        <dbReference type="Proteomes" id="UP000807159"/>
    </source>
</evidence>
<organism evidence="3 4">
    <name type="scientific">Populus deltoides</name>
    <name type="common">Eastern poplar</name>
    <name type="synonym">Eastern cottonwood</name>
    <dbReference type="NCBI Taxonomy" id="3696"/>
    <lineage>
        <taxon>Eukaryota</taxon>
        <taxon>Viridiplantae</taxon>
        <taxon>Streptophyta</taxon>
        <taxon>Embryophyta</taxon>
        <taxon>Tracheophyta</taxon>
        <taxon>Spermatophyta</taxon>
        <taxon>Magnoliopsida</taxon>
        <taxon>eudicotyledons</taxon>
        <taxon>Gunneridae</taxon>
        <taxon>Pentapetalae</taxon>
        <taxon>rosids</taxon>
        <taxon>fabids</taxon>
        <taxon>Malpighiales</taxon>
        <taxon>Salicaceae</taxon>
        <taxon>Saliceae</taxon>
        <taxon>Populus</taxon>
    </lineage>
</organism>
<accession>A0A8T2X140</accession>
<dbReference type="EMBL" id="JACEGQ020000015">
    <property type="protein sequence ID" value="KAH8487335.1"/>
    <property type="molecule type" value="Genomic_DNA"/>
</dbReference>
<feature type="domain" description="Wall-associated receptor kinase C-terminal" evidence="2">
    <location>
        <begin position="86"/>
        <end position="177"/>
    </location>
</feature>
<comment type="caution">
    <text evidence="3">The sequence shown here is derived from an EMBL/GenBank/DDBJ whole genome shotgun (WGS) entry which is preliminary data.</text>
</comment>
<proteinExistence type="predicted"/>
<gene>
    <name evidence="3" type="ORF">H0E87_026048</name>
</gene>
<dbReference type="PANTHER" id="PTHR33138">
    <property type="entry name" value="OS01G0690200 PROTEIN"/>
    <property type="match status" value="1"/>
</dbReference>
<dbReference type="InterPro" id="IPR032872">
    <property type="entry name" value="WAK_assoc_C"/>
</dbReference>
<reference evidence="3" key="1">
    <citation type="journal article" date="2021" name="J. Hered.">
        <title>Genome Assembly of Salicaceae Populus deltoides (Eastern Cottonwood) I-69 Based on Nanopore Sequencing and Hi-C Technologies.</title>
        <authorList>
            <person name="Bai S."/>
            <person name="Wu H."/>
            <person name="Zhang J."/>
            <person name="Pan Z."/>
            <person name="Zhao W."/>
            <person name="Li Z."/>
            <person name="Tong C."/>
        </authorList>
    </citation>
    <scope>NUCLEOTIDE SEQUENCE</scope>
    <source>
        <tissue evidence="3">Leaf</tissue>
    </source>
</reference>
<protein>
    <recommendedName>
        <fullName evidence="2">Wall-associated receptor kinase C-terminal domain-containing protein</fullName>
    </recommendedName>
</protein>